<dbReference type="PROSITE" id="PS51257">
    <property type="entry name" value="PROKAR_LIPOPROTEIN"/>
    <property type="match status" value="1"/>
</dbReference>
<dbReference type="GO" id="GO:0043165">
    <property type="term" value="P:Gram-negative-bacterium-type cell outer membrane assembly"/>
    <property type="evidence" value="ECO:0007669"/>
    <property type="project" value="UniProtKB-UniRule"/>
</dbReference>
<evidence type="ECO:0000256" key="6">
    <source>
        <dbReference type="HAMAP-Rule" id="MF_01186"/>
    </source>
</evidence>
<evidence type="ECO:0000256" key="5">
    <source>
        <dbReference type="ARBA" id="ARBA00023288"/>
    </source>
</evidence>
<dbReference type="PANTHER" id="PTHR38098">
    <property type="entry name" value="LPS-ASSEMBLY LIPOPROTEIN LPTE"/>
    <property type="match status" value="1"/>
</dbReference>
<dbReference type="PANTHER" id="PTHR38098:SF1">
    <property type="entry name" value="LPS-ASSEMBLY LIPOPROTEIN LPTE"/>
    <property type="match status" value="1"/>
</dbReference>
<keyword evidence="3 6" id="KW-0564">Palmitate</keyword>
<gene>
    <name evidence="6" type="primary">lptE</name>
    <name evidence="7" type="ORF">B0188_06500</name>
</gene>
<dbReference type="InterPro" id="IPR007485">
    <property type="entry name" value="LPS_assembly_LptE"/>
</dbReference>
<reference evidence="7 8" key="1">
    <citation type="submission" date="2017-02" db="EMBL/GenBank/DDBJ databases">
        <title>Draft genome sequence of Haemophilus felis CCUG 31170 type strain.</title>
        <authorList>
            <person name="Engstrom-Jakobsson H."/>
            <person name="Salva-Serra F."/>
            <person name="Thorell K."/>
            <person name="Gonzales-Siles L."/>
            <person name="Karlsson R."/>
            <person name="Boulund F."/>
            <person name="Engstrand L."/>
            <person name="Kristiansson E."/>
            <person name="Moore E."/>
        </authorList>
    </citation>
    <scope>NUCLEOTIDE SEQUENCE [LARGE SCALE GENOMIC DNA]</scope>
    <source>
        <strain evidence="7 8">CCUG 31170</strain>
    </source>
</reference>
<evidence type="ECO:0000256" key="2">
    <source>
        <dbReference type="ARBA" id="ARBA00023136"/>
    </source>
</evidence>
<dbReference type="GO" id="GO:0009279">
    <property type="term" value="C:cell outer membrane"/>
    <property type="evidence" value="ECO:0007669"/>
    <property type="project" value="UniProtKB-SubCell"/>
</dbReference>
<keyword evidence="1 6" id="KW-0732">Signal</keyword>
<evidence type="ECO:0000256" key="4">
    <source>
        <dbReference type="ARBA" id="ARBA00023237"/>
    </source>
</evidence>
<evidence type="ECO:0000256" key="1">
    <source>
        <dbReference type="ARBA" id="ARBA00022729"/>
    </source>
</evidence>
<dbReference type="Proteomes" id="UP000190023">
    <property type="component" value="Unassembled WGS sequence"/>
</dbReference>
<comment type="caution">
    <text evidence="7">The sequence shown here is derived from an EMBL/GenBank/DDBJ whole genome shotgun (WGS) entry which is preliminary data.</text>
</comment>
<protein>
    <recommendedName>
        <fullName evidence="6">LPS-assembly lipoprotein LptE</fullName>
    </recommendedName>
</protein>
<comment type="subunit">
    <text evidence="6">Component of the lipopolysaccharide transport and assembly complex. Interacts with LptD.</text>
</comment>
<dbReference type="STRING" id="123822.B0188_06500"/>
<dbReference type="GO" id="GO:0001530">
    <property type="term" value="F:lipopolysaccharide binding"/>
    <property type="evidence" value="ECO:0007669"/>
    <property type="project" value="TreeGrafter"/>
</dbReference>
<keyword evidence="5 6" id="KW-0449">Lipoprotein</keyword>
<accession>A0A1T0AZW0</accession>
<dbReference type="EMBL" id="MUYB01000026">
    <property type="protein sequence ID" value="OOS03490.1"/>
    <property type="molecule type" value="Genomic_DNA"/>
</dbReference>
<dbReference type="Pfam" id="PF04390">
    <property type="entry name" value="LptE"/>
    <property type="match status" value="1"/>
</dbReference>
<dbReference type="HAMAP" id="MF_01186">
    <property type="entry name" value="LPS_assembly_LptE"/>
    <property type="match status" value="1"/>
</dbReference>
<name>A0A1T0AZW0_9PAST</name>
<dbReference type="GO" id="GO:1990351">
    <property type="term" value="C:transporter complex"/>
    <property type="evidence" value="ECO:0007669"/>
    <property type="project" value="TreeGrafter"/>
</dbReference>
<keyword evidence="2 6" id="KW-0472">Membrane</keyword>
<comment type="function">
    <text evidence="6">Together with LptD, is involved in the assembly of lipopolysaccharide (LPS) at the surface of the outer membrane. Required for the proper assembly of LptD. Binds LPS and may serve as the LPS recognition site at the outer membrane.</text>
</comment>
<evidence type="ECO:0000256" key="3">
    <source>
        <dbReference type="ARBA" id="ARBA00023139"/>
    </source>
</evidence>
<dbReference type="OrthoDB" id="5801564at2"/>
<dbReference type="GO" id="GO:0015920">
    <property type="term" value="P:lipopolysaccharide transport"/>
    <property type="evidence" value="ECO:0007669"/>
    <property type="project" value="TreeGrafter"/>
</dbReference>
<keyword evidence="8" id="KW-1185">Reference proteome</keyword>
<proteinExistence type="inferred from homology"/>
<comment type="similarity">
    <text evidence="6">Belongs to the LptE lipoprotein family.</text>
</comment>
<comment type="subcellular location">
    <subcellularLocation>
        <location evidence="6">Cell outer membrane</location>
        <topology evidence="6">Lipid-anchor</topology>
    </subcellularLocation>
</comment>
<dbReference type="Gene3D" id="3.30.160.150">
    <property type="entry name" value="Lipoprotein like domain"/>
    <property type="match status" value="1"/>
</dbReference>
<evidence type="ECO:0000313" key="7">
    <source>
        <dbReference type="EMBL" id="OOS03490.1"/>
    </source>
</evidence>
<sequence>MLKQLQLLIFTSTILILSACGFRLNHGGLIPQELQTLSLQSNDPYDEMSITLRKQLQLNNVNLVERKQDVATLRLNHSRQKEHVASISRQGKEAEKILVLEVEATVSLPNQQPQSIETKVNRTFFDNPRAALAKSAEKEVIWNDMRQQAARQIIAKMVSLQPQTKK</sequence>
<evidence type="ECO:0000313" key="8">
    <source>
        <dbReference type="Proteomes" id="UP000190023"/>
    </source>
</evidence>
<keyword evidence="4 6" id="KW-0998">Cell outer membrane</keyword>
<organism evidence="7 8">
    <name type="scientific">[Haemophilus] felis</name>
    <dbReference type="NCBI Taxonomy" id="123822"/>
    <lineage>
        <taxon>Bacteria</taxon>
        <taxon>Pseudomonadati</taxon>
        <taxon>Pseudomonadota</taxon>
        <taxon>Gammaproteobacteria</taxon>
        <taxon>Pasteurellales</taxon>
        <taxon>Pasteurellaceae</taxon>
    </lineage>
</organism>
<dbReference type="AlphaFoldDB" id="A0A1T0AZW0"/>